<dbReference type="PANTHER" id="PTHR43549">
    <property type="entry name" value="MULTIDRUG RESISTANCE PROTEIN YPNP-RELATED"/>
    <property type="match status" value="1"/>
</dbReference>
<feature type="transmembrane region" description="Helical" evidence="7">
    <location>
        <begin position="191"/>
        <end position="216"/>
    </location>
</feature>
<keyword evidence="6 7" id="KW-0472">Membrane</keyword>
<sequence>MNNLSRPLWQRFLVFLVPLMLSNILQSLSGTINNIYIGQMIGVEALAAVSVFFPIMIFLISFVIGLASGAAILIGQAWGAKNLLKIKQVVGTTLTVGFLMGLVVAVFGGLFAQNLMELLGAPADIVAEATAYGRIVLIGMPGFFLFLIITSTLRGVGDTVTPLLTLVFSIGVGLFVTPALIQGWFGLPQIGVLAAAVAFIAGFVVVLIFLFFYLNYKKSPMAPDAELIRHLKVDFQLLGLILKLGIPAGVAMVVSSISAIVIVGIVNRYGSEATAAYGAVNQVMSYVQFPAMSIGIAASIFAAQAIGARRFDEVEKVTRTALLMNLIVTGALVLIAYLFSQHLVRLFITDEAVVQVAERLLHIVLWSCLVFGWGSVFSAVMRASGDVWIPMALSLAAIILVEVPAALTLSHFFGLEGVWWGYCLSFTALLTFQATYYLGWWRKKEITALV</sequence>
<dbReference type="PANTHER" id="PTHR43549:SF3">
    <property type="entry name" value="MULTIDRUG RESISTANCE PROTEIN YPNP-RELATED"/>
    <property type="match status" value="1"/>
</dbReference>
<feature type="transmembrane region" description="Helical" evidence="7">
    <location>
        <begin position="52"/>
        <end position="77"/>
    </location>
</feature>
<keyword evidence="9" id="KW-1185">Reference proteome</keyword>
<dbReference type="PIRSF" id="PIRSF006603">
    <property type="entry name" value="DinF"/>
    <property type="match status" value="1"/>
</dbReference>
<dbReference type="Pfam" id="PF01554">
    <property type="entry name" value="MatE"/>
    <property type="match status" value="2"/>
</dbReference>
<dbReference type="GO" id="GO:0042910">
    <property type="term" value="F:xenobiotic transmembrane transporter activity"/>
    <property type="evidence" value="ECO:0007669"/>
    <property type="project" value="InterPro"/>
</dbReference>
<feature type="transmembrane region" description="Helical" evidence="7">
    <location>
        <begin position="419"/>
        <end position="439"/>
    </location>
</feature>
<keyword evidence="2" id="KW-0813">Transport</keyword>
<feature type="transmembrane region" description="Helical" evidence="7">
    <location>
        <begin position="237"/>
        <end position="266"/>
    </location>
</feature>
<feature type="transmembrane region" description="Helical" evidence="7">
    <location>
        <begin position="89"/>
        <end position="111"/>
    </location>
</feature>
<evidence type="ECO:0000256" key="5">
    <source>
        <dbReference type="ARBA" id="ARBA00022989"/>
    </source>
</evidence>
<evidence type="ECO:0000313" key="9">
    <source>
        <dbReference type="Proteomes" id="UP000095463"/>
    </source>
</evidence>
<comment type="subcellular location">
    <subcellularLocation>
        <location evidence="1">Cell inner membrane</location>
        <topology evidence="1">Multi-pass membrane protein</topology>
    </subcellularLocation>
</comment>
<dbReference type="GO" id="GO:0015297">
    <property type="term" value="F:antiporter activity"/>
    <property type="evidence" value="ECO:0007669"/>
    <property type="project" value="InterPro"/>
</dbReference>
<keyword evidence="5 7" id="KW-1133">Transmembrane helix</keyword>
<keyword evidence="3" id="KW-1003">Cell membrane</keyword>
<dbReference type="OrthoDB" id="9806302at2"/>
<feature type="transmembrane region" description="Helical" evidence="7">
    <location>
        <begin position="12"/>
        <end position="32"/>
    </location>
</feature>
<protein>
    <submittedName>
        <fullName evidence="8">MATE family efflux transporter</fullName>
    </submittedName>
</protein>
<evidence type="ECO:0000256" key="2">
    <source>
        <dbReference type="ARBA" id="ARBA00022448"/>
    </source>
</evidence>
<proteinExistence type="predicted"/>
<dbReference type="Proteomes" id="UP000095463">
    <property type="component" value="Unassembled WGS sequence"/>
</dbReference>
<evidence type="ECO:0000313" key="8">
    <source>
        <dbReference type="EMBL" id="OEO32209.1"/>
    </source>
</evidence>
<dbReference type="RefSeq" id="WP_069908644.1">
    <property type="nucleotide sequence ID" value="NZ_LAJE02000084.1"/>
</dbReference>
<dbReference type="InterPro" id="IPR048279">
    <property type="entry name" value="MdtK-like"/>
</dbReference>
<dbReference type="InterPro" id="IPR052031">
    <property type="entry name" value="Membrane_Transporter-Flippase"/>
</dbReference>
<feature type="transmembrane region" description="Helical" evidence="7">
    <location>
        <begin position="392"/>
        <end position="413"/>
    </location>
</feature>
<evidence type="ECO:0000256" key="4">
    <source>
        <dbReference type="ARBA" id="ARBA00022692"/>
    </source>
</evidence>
<organism evidence="8 9">
    <name type="scientific">Devosia insulae DS-56</name>
    <dbReference type="NCBI Taxonomy" id="1116389"/>
    <lineage>
        <taxon>Bacteria</taxon>
        <taxon>Pseudomonadati</taxon>
        <taxon>Pseudomonadota</taxon>
        <taxon>Alphaproteobacteria</taxon>
        <taxon>Hyphomicrobiales</taxon>
        <taxon>Devosiaceae</taxon>
        <taxon>Devosia</taxon>
    </lineage>
</organism>
<comment type="caution">
    <text evidence="8">The sequence shown here is derived from an EMBL/GenBank/DDBJ whole genome shotgun (WGS) entry which is preliminary data.</text>
</comment>
<accession>A0A1E5XUE0</accession>
<evidence type="ECO:0000256" key="6">
    <source>
        <dbReference type="ARBA" id="ARBA00023136"/>
    </source>
</evidence>
<feature type="transmembrane region" description="Helical" evidence="7">
    <location>
        <begin position="360"/>
        <end position="380"/>
    </location>
</feature>
<feature type="transmembrane region" description="Helical" evidence="7">
    <location>
        <begin position="286"/>
        <end position="308"/>
    </location>
</feature>
<reference evidence="8 9" key="1">
    <citation type="journal article" date="2015" name="Genome Announc.">
        <title>Genome Assemblies of Three Soil-Associated Devosia species: D. insulae, D. limi, and D. soli.</title>
        <authorList>
            <person name="Hassan Y.I."/>
            <person name="Lepp D."/>
            <person name="Zhou T."/>
        </authorList>
    </citation>
    <scope>NUCLEOTIDE SEQUENCE [LARGE SCALE GENOMIC DNA]</scope>
    <source>
        <strain evidence="8 9">DS-56</strain>
    </source>
</reference>
<gene>
    <name evidence="8" type="ORF">VW23_012755</name>
</gene>
<dbReference type="CDD" id="cd13138">
    <property type="entry name" value="MATE_yoeA_like"/>
    <property type="match status" value="1"/>
</dbReference>
<evidence type="ECO:0000256" key="1">
    <source>
        <dbReference type="ARBA" id="ARBA00004429"/>
    </source>
</evidence>
<feature type="transmembrane region" description="Helical" evidence="7">
    <location>
        <begin position="131"/>
        <end position="151"/>
    </location>
</feature>
<keyword evidence="4 7" id="KW-0812">Transmembrane</keyword>
<evidence type="ECO:0000256" key="7">
    <source>
        <dbReference type="SAM" id="Phobius"/>
    </source>
</evidence>
<dbReference type="AlphaFoldDB" id="A0A1E5XUE0"/>
<dbReference type="InterPro" id="IPR002528">
    <property type="entry name" value="MATE_fam"/>
</dbReference>
<dbReference type="EMBL" id="LAJE02000084">
    <property type="protein sequence ID" value="OEO32209.1"/>
    <property type="molecule type" value="Genomic_DNA"/>
</dbReference>
<feature type="transmembrane region" description="Helical" evidence="7">
    <location>
        <begin position="320"/>
        <end position="340"/>
    </location>
</feature>
<dbReference type="NCBIfam" id="TIGR00797">
    <property type="entry name" value="matE"/>
    <property type="match status" value="1"/>
</dbReference>
<dbReference type="GO" id="GO:0005886">
    <property type="term" value="C:plasma membrane"/>
    <property type="evidence" value="ECO:0007669"/>
    <property type="project" value="UniProtKB-SubCell"/>
</dbReference>
<name>A0A1E5XUE0_9HYPH</name>
<evidence type="ECO:0000256" key="3">
    <source>
        <dbReference type="ARBA" id="ARBA00022475"/>
    </source>
</evidence>
<feature type="transmembrane region" description="Helical" evidence="7">
    <location>
        <begin position="163"/>
        <end position="185"/>
    </location>
</feature>